<dbReference type="EMBL" id="LT629780">
    <property type="protein sequence ID" value="SDU39581.1"/>
    <property type="molecule type" value="Genomic_DNA"/>
</dbReference>
<reference evidence="2" key="1">
    <citation type="submission" date="2016-10" db="EMBL/GenBank/DDBJ databases">
        <authorList>
            <person name="Varghese N."/>
            <person name="Submissions S."/>
        </authorList>
    </citation>
    <scope>NUCLEOTIDE SEQUENCE [LARGE SCALE GENOMIC DNA]</scope>
    <source>
        <strain evidence="2">CCTCC 2012022</strain>
    </source>
</reference>
<accession>A0A1H2I648</accession>
<dbReference type="AlphaFoldDB" id="A0A1H2I648"/>
<organism evidence="1 2">
    <name type="scientific">Geopseudomonas guangdongensis</name>
    <dbReference type="NCBI Taxonomy" id="1245526"/>
    <lineage>
        <taxon>Bacteria</taxon>
        <taxon>Pseudomonadati</taxon>
        <taxon>Pseudomonadota</taxon>
        <taxon>Gammaproteobacteria</taxon>
        <taxon>Pseudomonadales</taxon>
        <taxon>Pseudomonadaceae</taxon>
        <taxon>Geopseudomonas</taxon>
    </lineage>
</organism>
<protein>
    <submittedName>
        <fullName evidence="1">Uncharacterized protein</fullName>
    </submittedName>
</protein>
<name>A0A1H2I648_9GAMM</name>
<gene>
    <name evidence="1" type="ORF">SAMN05216580_2748</name>
</gene>
<sequence length="147" mass="16624">MDKVWVQMCEADGLDPLQRLAARREILGNPQALDCTLYRADEDDPDAEEEDLGDARILFRGAFQPPAEWDAEACAAYFDEDDPALFFHAFIECEAEPAARGFFTPDVGDYVAVMLAEGGVAMYYVHDWHEDDQGRLCVLIRDDEELE</sequence>
<proteinExistence type="predicted"/>
<evidence type="ECO:0000313" key="1">
    <source>
        <dbReference type="EMBL" id="SDU39581.1"/>
    </source>
</evidence>
<evidence type="ECO:0000313" key="2">
    <source>
        <dbReference type="Proteomes" id="UP000243063"/>
    </source>
</evidence>
<dbReference type="Proteomes" id="UP000243063">
    <property type="component" value="Chromosome I"/>
</dbReference>
<keyword evidence="2" id="KW-1185">Reference proteome</keyword>